<sequence length="553" mass="63349">MITLLVKTYCIQMANTIFSSFNLNESPVSYSSLKGYENDEIVSQGKEVPWFGMIGSGRVEFLGSTYGLVQENMAERRVHQFEDQRQQPDSDFLIQNDFHHYGWPLPVQTIHEATTKHEHAQNLNSELPESMRKNPYSYSLASSFELLGSCRSEFKKSEGESLSNICNEINRDRQKLSTEEIIRVVGERYIQFSTQRVDGLTMSIHPYGSPLLGLSLEDARDVGLADLLLDAAEKVGTQQFDRANELLTRCEWLASDSGNPVQRIVFYFGEALRERIDREIGRINTERAKNEQIRYKKTILLGTNPSFLACHKELPFNQVVQFAGIQAITESVRMARKVHLIDLSIRGGVQWTTLMQALAEQHNCPIELLKITAIGTTNKVKIEETGNRLLSFAKSLNLPLSFKVVFLSDMKDLKEDMIDIEADETVAVYFPTILRTMISTPDSLEDIMGVIRRIKPSVMVVIEVEANHNSHSFVNRFTEALFFYSAYFDCLEECVERDDKHRMTTEGIHLRDGIQDTVAKEGEERFNRNVKMHVWRAFFARFVCVQDPAQYKY</sequence>
<dbReference type="PROSITE" id="PS50985">
    <property type="entry name" value="GRAS"/>
    <property type="match status" value="1"/>
</dbReference>
<dbReference type="AlphaFoldDB" id="A0ABC8S7P3"/>
<feature type="region of interest" description="SAW" evidence="3">
    <location>
        <begin position="519"/>
        <end position="553"/>
    </location>
</feature>
<evidence type="ECO:0000313" key="5">
    <source>
        <dbReference type="Proteomes" id="UP001642360"/>
    </source>
</evidence>
<reference evidence="4 5" key="1">
    <citation type="submission" date="2024-02" db="EMBL/GenBank/DDBJ databases">
        <authorList>
            <person name="Vignale AGUSTIN F."/>
            <person name="Sosa J E."/>
            <person name="Modenutti C."/>
        </authorList>
    </citation>
    <scope>NUCLEOTIDE SEQUENCE [LARGE SCALE GENOMIC DNA]</scope>
</reference>
<evidence type="ECO:0000313" key="4">
    <source>
        <dbReference type="EMBL" id="CAK9152897.1"/>
    </source>
</evidence>
<keyword evidence="2" id="KW-0804">Transcription</keyword>
<dbReference type="Pfam" id="PF03514">
    <property type="entry name" value="GRAS"/>
    <property type="match status" value="1"/>
</dbReference>
<accession>A0ABC8S7P3</accession>
<dbReference type="EMBL" id="CAUOFW020002303">
    <property type="protein sequence ID" value="CAK9152897.1"/>
    <property type="molecule type" value="Genomic_DNA"/>
</dbReference>
<evidence type="ECO:0008006" key="6">
    <source>
        <dbReference type="Google" id="ProtNLM"/>
    </source>
</evidence>
<comment type="caution">
    <text evidence="3">Lacks conserved residue(s) required for the propagation of feature annotation.</text>
</comment>
<name>A0ABC8S7P3_9AQUA</name>
<protein>
    <recommendedName>
        <fullName evidence="6">DELLA RGL1-like protein</fullName>
    </recommendedName>
</protein>
<dbReference type="PANTHER" id="PTHR31636">
    <property type="entry name" value="OSJNBA0084A10.13 PROTEIN-RELATED"/>
    <property type="match status" value="1"/>
</dbReference>
<gene>
    <name evidence="4" type="ORF">ILEXP_LOCUS21125</name>
</gene>
<keyword evidence="1" id="KW-0805">Transcription regulation</keyword>
<evidence type="ECO:0000256" key="2">
    <source>
        <dbReference type="ARBA" id="ARBA00023163"/>
    </source>
</evidence>
<keyword evidence="5" id="KW-1185">Reference proteome</keyword>
<feature type="region of interest" description="Leucine repeat II (LRII)" evidence="3">
    <location>
        <begin position="384"/>
        <end position="416"/>
    </location>
</feature>
<dbReference type="Proteomes" id="UP001642360">
    <property type="component" value="Unassembled WGS sequence"/>
</dbReference>
<proteinExistence type="inferred from homology"/>
<evidence type="ECO:0000256" key="1">
    <source>
        <dbReference type="ARBA" id="ARBA00023015"/>
    </source>
</evidence>
<organism evidence="4 5">
    <name type="scientific">Ilex paraguariensis</name>
    <name type="common">yerba mate</name>
    <dbReference type="NCBI Taxonomy" id="185542"/>
    <lineage>
        <taxon>Eukaryota</taxon>
        <taxon>Viridiplantae</taxon>
        <taxon>Streptophyta</taxon>
        <taxon>Embryophyta</taxon>
        <taxon>Tracheophyta</taxon>
        <taxon>Spermatophyta</taxon>
        <taxon>Magnoliopsida</taxon>
        <taxon>eudicotyledons</taxon>
        <taxon>Gunneridae</taxon>
        <taxon>Pentapetalae</taxon>
        <taxon>asterids</taxon>
        <taxon>campanulids</taxon>
        <taxon>Aquifoliales</taxon>
        <taxon>Aquifoliaceae</taxon>
        <taxon>Ilex</taxon>
    </lineage>
</organism>
<comment type="similarity">
    <text evidence="3">Belongs to the GRAS family.</text>
</comment>
<dbReference type="InterPro" id="IPR005202">
    <property type="entry name" value="TF_GRAS"/>
</dbReference>
<comment type="caution">
    <text evidence="4">The sequence shown here is derived from an EMBL/GenBank/DDBJ whole genome shotgun (WGS) entry which is preliminary data.</text>
</comment>
<evidence type="ECO:0000256" key="3">
    <source>
        <dbReference type="PROSITE-ProRule" id="PRU01191"/>
    </source>
</evidence>